<evidence type="ECO:0000259" key="1">
    <source>
        <dbReference type="Pfam" id="PF16573"/>
    </source>
</evidence>
<dbReference type="EMBL" id="VEPZ02000663">
    <property type="protein sequence ID" value="KAE8721001.1"/>
    <property type="molecule type" value="Genomic_DNA"/>
</dbReference>
<reference evidence="2" key="1">
    <citation type="submission" date="2019-09" db="EMBL/GenBank/DDBJ databases">
        <title>Draft genome information of white flower Hibiscus syriacus.</title>
        <authorList>
            <person name="Kim Y.-M."/>
        </authorList>
    </citation>
    <scope>NUCLEOTIDE SEQUENCE [LARGE SCALE GENOMIC DNA]</scope>
    <source>
        <strain evidence="2">YM2019G1</strain>
    </source>
</reference>
<dbReference type="Proteomes" id="UP000436088">
    <property type="component" value="Unassembled WGS sequence"/>
</dbReference>
<feature type="domain" description="Clp1 N-terminal" evidence="1">
    <location>
        <begin position="270"/>
        <end position="317"/>
    </location>
</feature>
<sequence>MLLGEALASEKKYKIFVLHPSKEQTTLTYGVQLPEFSLHFMAPSLGQLVMDPLLTLGEWNWPLLHQLISPDVVPFIMNIHCPSSTIGTDFCYWEYGNHGQFSIKYAYHKLSDSAWDKCNTKWSLIWKLPVQEIIKYFLCLSSRNLLFTSLETAKKLKFFGCLSFSNIITTVSSHSQLMTEFFQTFSSQFAFFYYTKEVRWNPAPTRWVTLNTDGSVSVPSSIASRGGLIRDCQGNWLWLQCQTDCGKAFKLVTSPIAHLSPLALVRAISQFTSKVFTWHGATIEIDGDTETDYTADETPMNSYVNLHAVLEVRRNRAKASFPDDSEASQVFLSTKSDYCGASRFWEEQLIEDAS</sequence>
<gene>
    <name evidence="2" type="ORF">F3Y22_tig00017725pilonHSYRG00028</name>
</gene>
<dbReference type="GO" id="GO:0051731">
    <property type="term" value="F:polynucleotide 5'-hydroxyl-kinase activity"/>
    <property type="evidence" value="ECO:0007669"/>
    <property type="project" value="InterPro"/>
</dbReference>
<dbReference type="InterPro" id="IPR045116">
    <property type="entry name" value="Clp1/Grc3"/>
</dbReference>
<accession>A0A6A3BYL3</accession>
<dbReference type="InterPro" id="IPR032324">
    <property type="entry name" value="Clp1_N"/>
</dbReference>
<comment type="caution">
    <text evidence="2">The sequence shown here is derived from an EMBL/GenBank/DDBJ whole genome shotgun (WGS) entry which is preliminary data.</text>
</comment>
<keyword evidence="3" id="KW-1185">Reference proteome</keyword>
<dbReference type="GO" id="GO:0006388">
    <property type="term" value="P:tRNA splicing, via endonucleolytic cleavage and ligation"/>
    <property type="evidence" value="ECO:0007669"/>
    <property type="project" value="TreeGrafter"/>
</dbReference>
<organism evidence="2 3">
    <name type="scientific">Hibiscus syriacus</name>
    <name type="common">Rose of Sharon</name>
    <dbReference type="NCBI Taxonomy" id="106335"/>
    <lineage>
        <taxon>Eukaryota</taxon>
        <taxon>Viridiplantae</taxon>
        <taxon>Streptophyta</taxon>
        <taxon>Embryophyta</taxon>
        <taxon>Tracheophyta</taxon>
        <taxon>Spermatophyta</taxon>
        <taxon>Magnoliopsida</taxon>
        <taxon>eudicotyledons</taxon>
        <taxon>Gunneridae</taxon>
        <taxon>Pentapetalae</taxon>
        <taxon>rosids</taxon>
        <taxon>malvids</taxon>
        <taxon>Malvales</taxon>
        <taxon>Malvaceae</taxon>
        <taxon>Malvoideae</taxon>
        <taxon>Hibiscus</taxon>
    </lineage>
</organism>
<proteinExistence type="predicted"/>
<evidence type="ECO:0000313" key="2">
    <source>
        <dbReference type="EMBL" id="KAE8721001.1"/>
    </source>
</evidence>
<dbReference type="Pfam" id="PF16573">
    <property type="entry name" value="CLP1_N"/>
    <property type="match status" value="1"/>
</dbReference>
<dbReference type="GO" id="GO:0005634">
    <property type="term" value="C:nucleus"/>
    <property type="evidence" value="ECO:0007669"/>
    <property type="project" value="TreeGrafter"/>
</dbReference>
<dbReference type="PANTHER" id="PTHR12755">
    <property type="entry name" value="CLEAVAGE/POLYADENYLATION FACTOR IA SUBUNIT CLP1P"/>
    <property type="match status" value="1"/>
</dbReference>
<evidence type="ECO:0000313" key="3">
    <source>
        <dbReference type="Proteomes" id="UP000436088"/>
    </source>
</evidence>
<dbReference type="InterPro" id="IPR038239">
    <property type="entry name" value="Clp1_N_sf"/>
</dbReference>
<dbReference type="AlphaFoldDB" id="A0A6A3BYL3"/>
<dbReference type="Gene3D" id="2.60.120.1030">
    <property type="entry name" value="Clp1, DNA binding domain"/>
    <property type="match status" value="1"/>
</dbReference>
<name>A0A6A3BYL3_HIBSY</name>
<protein>
    <recommendedName>
        <fullName evidence="1">Clp1 N-terminal domain-containing protein</fullName>
    </recommendedName>
</protein>
<dbReference type="PANTHER" id="PTHR12755:SF6">
    <property type="entry name" value="POLYRIBONUCLEOTIDE 5'-HYDROXYL-KINASE CLP1"/>
    <property type="match status" value="1"/>
</dbReference>